<organism evidence="12 13">
    <name type="scientific">Gluconacetobacter diazotrophicus</name>
    <name type="common">Acetobacter diazotrophicus</name>
    <dbReference type="NCBI Taxonomy" id="33996"/>
    <lineage>
        <taxon>Bacteria</taxon>
        <taxon>Pseudomonadati</taxon>
        <taxon>Pseudomonadota</taxon>
        <taxon>Alphaproteobacteria</taxon>
        <taxon>Acetobacterales</taxon>
        <taxon>Acetobacteraceae</taxon>
        <taxon>Gluconacetobacter</taxon>
    </lineage>
</organism>
<evidence type="ECO:0000256" key="10">
    <source>
        <dbReference type="RuleBase" id="RU366046"/>
    </source>
</evidence>
<name>A0A7W4FE71_GLUDI</name>
<gene>
    <name evidence="12" type="primary">galE</name>
    <name evidence="12" type="ORF">HLH33_07220</name>
</gene>
<comment type="cofactor">
    <cofactor evidence="2 10">
        <name>NAD(+)</name>
        <dbReference type="ChEBI" id="CHEBI:57540"/>
    </cofactor>
</comment>
<evidence type="ECO:0000256" key="1">
    <source>
        <dbReference type="ARBA" id="ARBA00000083"/>
    </source>
</evidence>
<dbReference type="EMBL" id="JABEQG010000010">
    <property type="protein sequence ID" value="MBB2156100.1"/>
    <property type="molecule type" value="Genomic_DNA"/>
</dbReference>
<keyword evidence="9 10" id="KW-0119">Carbohydrate metabolism</keyword>
<dbReference type="PANTHER" id="PTHR43725">
    <property type="entry name" value="UDP-GLUCOSE 4-EPIMERASE"/>
    <property type="match status" value="1"/>
</dbReference>
<evidence type="ECO:0000256" key="7">
    <source>
        <dbReference type="ARBA" id="ARBA00023027"/>
    </source>
</evidence>
<accession>A0A7W4FE71</accession>
<dbReference type="UniPathway" id="UPA00214"/>
<dbReference type="OMA" id="CAPVNPY"/>
<feature type="domain" description="NAD-dependent epimerase/dehydratase" evidence="11">
    <location>
        <begin position="8"/>
        <end position="254"/>
    </location>
</feature>
<comment type="subunit">
    <text evidence="10">Homodimer.</text>
</comment>
<dbReference type="RefSeq" id="WP_012223612.1">
    <property type="nucleotide sequence ID" value="NZ_JABEQG010000010.1"/>
</dbReference>
<evidence type="ECO:0000256" key="4">
    <source>
        <dbReference type="ARBA" id="ARBA00007637"/>
    </source>
</evidence>
<dbReference type="InterPro" id="IPR001509">
    <property type="entry name" value="Epimerase_deHydtase"/>
</dbReference>
<dbReference type="InterPro" id="IPR005886">
    <property type="entry name" value="UDP_G4E"/>
</dbReference>
<dbReference type="Pfam" id="PF01370">
    <property type="entry name" value="Epimerase"/>
    <property type="match status" value="1"/>
</dbReference>
<dbReference type="CDD" id="cd05247">
    <property type="entry name" value="UDP_G4E_1_SDR_e"/>
    <property type="match status" value="1"/>
</dbReference>
<keyword evidence="8 10" id="KW-0413">Isomerase</keyword>
<evidence type="ECO:0000259" key="11">
    <source>
        <dbReference type="Pfam" id="PF01370"/>
    </source>
</evidence>
<reference evidence="12 13" key="1">
    <citation type="submission" date="2020-04" db="EMBL/GenBank/DDBJ databases">
        <title>Description of novel Gluconacetobacter.</title>
        <authorList>
            <person name="Sombolestani A."/>
        </authorList>
    </citation>
    <scope>NUCLEOTIDE SEQUENCE [LARGE SCALE GENOMIC DNA]</scope>
    <source>
        <strain evidence="12 13">LMG 7603</strain>
    </source>
</reference>
<dbReference type="AlphaFoldDB" id="A0A7W4FE71"/>
<protein>
    <recommendedName>
        <fullName evidence="6 10">UDP-glucose 4-epimerase</fullName>
        <ecNumber evidence="5 10">5.1.3.2</ecNumber>
    </recommendedName>
</protein>
<comment type="catalytic activity">
    <reaction evidence="1 10">
        <text>UDP-alpha-D-glucose = UDP-alpha-D-galactose</text>
        <dbReference type="Rhea" id="RHEA:22168"/>
        <dbReference type="ChEBI" id="CHEBI:58885"/>
        <dbReference type="ChEBI" id="CHEBI:66914"/>
        <dbReference type="EC" id="5.1.3.2"/>
    </reaction>
</comment>
<dbReference type="SUPFAM" id="SSF51735">
    <property type="entry name" value="NAD(P)-binding Rossmann-fold domains"/>
    <property type="match status" value="1"/>
</dbReference>
<comment type="similarity">
    <text evidence="4 10">Belongs to the NAD(P)-dependent epimerase/dehydratase family.</text>
</comment>
<evidence type="ECO:0000313" key="12">
    <source>
        <dbReference type="EMBL" id="MBB2156100.1"/>
    </source>
</evidence>
<sequence>MTTRSRFLVTGGAGYVGSHVVAALCDAGHDVVIFDNLRTGHRESVPDGVRFVPGDLADRPLVDRVLADGPWDGVLHFAALSLVGESMQQPFLYMEANAGLGFSLIDACVRHGVKRFVFSSTAALFGQTEDALITERTPIIPGSPYGESKHMVERALVWADRIHGLRSACLRYFNAAGADPTGRIGEDHRPETHLIPLVIDAALGRRGELQLFGDDYPTPDGTCIRDYIHVTDLAQAHLAALDVIHDRSVVYNVGNGVGHSNMEVIRSVERVTGRTVPWRLAPRRPGDPARLVAGAERLRAETSWTPRFARLDDIVETAYRWRLAHPDGYRSLVAAESLLEQILSRRNRLIT</sequence>
<comment type="pathway">
    <text evidence="3 10">Carbohydrate metabolism; galactose metabolism.</text>
</comment>
<dbReference type="Gene3D" id="3.90.25.10">
    <property type="entry name" value="UDP-galactose 4-epimerase, domain 1"/>
    <property type="match status" value="1"/>
</dbReference>
<evidence type="ECO:0000256" key="2">
    <source>
        <dbReference type="ARBA" id="ARBA00001911"/>
    </source>
</evidence>
<evidence type="ECO:0000313" key="13">
    <source>
        <dbReference type="Proteomes" id="UP000550787"/>
    </source>
</evidence>
<dbReference type="InterPro" id="IPR036291">
    <property type="entry name" value="NAD(P)-bd_dom_sf"/>
</dbReference>
<dbReference type="Proteomes" id="UP000550787">
    <property type="component" value="Unassembled WGS sequence"/>
</dbReference>
<dbReference type="Gene3D" id="3.40.50.720">
    <property type="entry name" value="NAD(P)-binding Rossmann-like Domain"/>
    <property type="match status" value="1"/>
</dbReference>
<evidence type="ECO:0000256" key="9">
    <source>
        <dbReference type="ARBA" id="ARBA00023277"/>
    </source>
</evidence>
<dbReference type="NCBIfam" id="TIGR01179">
    <property type="entry name" value="galE"/>
    <property type="match status" value="1"/>
</dbReference>
<dbReference type="EC" id="5.1.3.2" evidence="5 10"/>
<evidence type="ECO:0000256" key="3">
    <source>
        <dbReference type="ARBA" id="ARBA00004947"/>
    </source>
</evidence>
<proteinExistence type="inferred from homology"/>
<comment type="caution">
    <text evidence="12">The sequence shown here is derived from an EMBL/GenBank/DDBJ whole genome shotgun (WGS) entry which is preliminary data.</text>
</comment>
<evidence type="ECO:0000256" key="8">
    <source>
        <dbReference type="ARBA" id="ARBA00023235"/>
    </source>
</evidence>
<evidence type="ECO:0000256" key="6">
    <source>
        <dbReference type="ARBA" id="ARBA00018569"/>
    </source>
</evidence>
<evidence type="ECO:0000256" key="5">
    <source>
        <dbReference type="ARBA" id="ARBA00013189"/>
    </source>
</evidence>
<dbReference type="GO" id="GO:0003978">
    <property type="term" value="F:UDP-glucose 4-epimerase activity"/>
    <property type="evidence" value="ECO:0007669"/>
    <property type="project" value="UniProtKB-UniRule"/>
</dbReference>
<keyword evidence="7 10" id="KW-0520">NAD</keyword>
<dbReference type="GO" id="GO:0033499">
    <property type="term" value="P:galactose catabolic process via UDP-galactose, Leloir pathway"/>
    <property type="evidence" value="ECO:0007669"/>
    <property type="project" value="TreeGrafter"/>
</dbReference>
<dbReference type="PANTHER" id="PTHR43725:SF53">
    <property type="entry name" value="UDP-ARABINOSE 4-EPIMERASE 1"/>
    <property type="match status" value="1"/>
</dbReference>